<dbReference type="PANTHER" id="PTHR48081">
    <property type="entry name" value="AB HYDROLASE SUPERFAMILY PROTEIN C4A8.06C"/>
    <property type="match status" value="1"/>
</dbReference>
<keyword evidence="1 4" id="KW-0378">Hydrolase</keyword>
<dbReference type="Gene3D" id="3.40.50.1820">
    <property type="entry name" value="alpha/beta hydrolase"/>
    <property type="match status" value="1"/>
</dbReference>
<accession>A0ABV8QRW4</accession>
<protein>
    <submittedName>
        <fullName evidence="4">Alpha/beta hydrolase</fullName>
    </submittedName>
</protein>
<dbReference type="RefSeq" id="WP_379708119.1">
    <property type="nucleotide sequence ID" value="NZ_JBHSCZ010000001.1"/>
</dbReference>
<feature type="transmembrane region" description="Helical" evidence="2">
    <location>
        <begin position="36"/>
        <end position="52"/>
    </location>
</feature>
<name>A0ABV8QRW4_9BACT</name>
<feature type="domain" description="BD-FAE-like" evidence="3">
    <location>
        <begin position="134"/>
        <end position="325"/>
    </location>
</feature>
<evidence type="ECO:0000256" key="2">
    <source>
        <dbReference type="SAM" id="Phobius"/>
    </source>
</evidence>
<dbReference type="InterPro" id="IPR029058">
    <property type="entry name" value="AB_hydrolase_fold"/>
</dbReference>
<reference evidence="5" key="1">
    <citation type="journal article" date="2019" name="Int. J. Syst. Evol. Microbiol.">
        <title>The Global Catalogue of Microorganisms (GCM) 10K type strain sequencing project: providing services to taxonomists for standard genome sequencing and annotation.</title>
        <authorList>
            <consortium name="The Broad Institute Genomics Platform"/>
            <consortium name="The Broad Institute Genome Sequencing Center for Infectious Disease"/>
            <person name="Wu L."/>
            <person name="Ma J."/>
        </authorList>
    </citation>
    <scope>NUCLEOTIDE SEQUENCE [LARGE SCALE GENOMIC DNA]</scope>
    <source>
        <strain evidence="5">CECT 8289</strain>
    </source>
</reference>
<evidence type="ECO:0000259" key="3">
    <source>
        <dbReference type="Pfam" id="PF20434"/>
    </source>
</evidence>
<dbReference type="Pfam" id="PF20434">
    <property type="entry name" value="BD-FAE"/>
    <property type="match status" value="1"/>
</dbReference>
<comment type="caution">
    <text evidence="4">The sequence shown here is derived from an EMBL/GenBank/DDBJ whole genome shotgun (WGS) entry which is preliminary data.</text>
</comment>
<feature type="transmembrane region" description="Helical" evidence="2">
    <location>
        <begin position="59"/>
        <end position="80"/>
    </location>
</feature>
<keyword evidence="2" id="KW-0472">Membrane</keyword>
<dbReference type="EMBL" id="JBHSCZ010000001">
    <property type="protein sequence ID" value="MFC4262571.1"/>
    <property type="molecule type" value="Genomic_DNA"/>
</dbReference>
<keyword evidence="2" id="KW-1133">Transmembrane helix</keyword>
<organism evidence="4 5">
    <name type="scientific">Ferruginibacter yonginensis</name>
    <dbReference type="NCBI Taxonomy" id="1310416"/>
    <lineage>
        <taxon>Bacteria</taxon>
        <taxon>Pseudomonadati</taxon>
        <taxon>Bacteroidota</taxon>
        <taxon>Chitinophagia</taxon>
        <taxon>Chitinophagales</taxon>
        <taxon>Chitinophagaceae</taxon>
        <taxon>Ferruginibacter</taxon>
    </lineage>
</organism>
<evidence type="ECO:0000313" key="5">
    <source>
        <dbReference type="Proteomes" id="UP001595907"/>
    </source>
</evidence>
<evidence type="ECO:0000256" key="1">
    <source>
        <dbReference type="ARBA" id="ARBA00022801"/>
    </source>
</evidence>
<keyword evidence="5" id="KW-1185">Reference proteome</keyword>
<dbReference type="GO" id="GO:0016787">
    <property type="term" value="F:hydrolase activity"/>
    <property type="evidence" value="ECO:0007669"/>
    <property type="project" value="UniProtKB-KW"/>
</dbReference>
<gene>
    <name evidence="4" type="ORF">ACFOWM_06765</name>
</gene>
<evidence type="ECO:0000313" key="4">
    <source>
        <dbReference type="EMBL" id="MFC4262571.1"/>
    </source>
</evidence>
<dbReference type="Proteomes" id="UP001595907">
    <property type="component" value="Unassembled WGS sequence"/>
</dbReference>
<dbReference type="SUPFAM" id="SSF53474">
    <property type="entry name" value="alpha/beta-Hydrolases"/>
    <property type="match status" value="1"/>
</dbReference>
<proteinExistence type="predicted"/>
<dbReference type="InterPro" id="IPR049492">
    <property type="entry name" value="BD-FAE-like_dom"/>
</dbReference>
<sequence length="374" mass="41830">MLKLLLGVLLLLAAFLVLFRAPNHWLWLTSVAITNFPYIPMLLSIGIIFWGYRSQQYQMVTMILGVISLVIYALPIVNAYKMNQRLAKNLQAAFPKDVTIAQTPFSFFNMFRKNETVQYTTLQYAAYPDKKLMLDFYANHQNKKAPLVIVIHGGSWQTGDSKQLPELNSYLANRGYNVAAINYRLAPDYKAPAPVEDTKAVIDFFTQHAAQYNIDTNNIILIGRSAGAQIALCTAYVLQLPNIKGVVSYYGPADMVWGAQIKVSKKVLDTETIYNNYFGGQYNEVPQKFVESSATAQATTKAPPTLIIHGAIDPLVSYQHAERLQVVLNKLNIPNYFVALPFATHGCDYSLNGPDGQICTYAVLHFLNAVVINK</sequence>
<keyword evidence="2" id="KW-0812">Transmembrane</keyword>
<dbReference type="InterPro" id="IPR050300">
    <property type="entry name" value="GDXG_lipolytic_enzyme"/>
</dbReference>